<comment type="caution">
    <text evidence="2">The sequence shown here is derived from an EMBL/GenBank/DDBJ whole genome shotgun (WGS) entry which is preliminary data.</text>
</comment>
<dbReference type="EMBL" id="BOLY01000004">
    <property type="protein sequence ID" value="GIZ44336.1"/>
    <property type="molecule type" value="Genomic_DNA"/>
</dbReference>
<evidence type="ECO:0000256" key="1">
    <source>
        <dbReference type="SAM" id="SignalP"/>
    </source>
</evidence>
<reference evidence="2 3" key="1">
    <citation type="submission" date="2021-01" db="EMBL/GenBank/DDBJ databases">
        <title>Cercospora kikuchii MAFF 305040 whole genome shotgun sequence.</title>
        <authorList>
            <person name="Kashiwa T."/>
            <person name="Suzuki T."/>
        </authorList>
    </citation>
    <scope>NUCLEOTIDE SEQUENCE [LARGE SCALE GENOMIC DNA]</scope>
    <source>
        <strain evidence="2 3">MAFF 305040</strain>
    </source>
</reference>
<evidence type="ECO:0000313" key="2">
    <source>
        <dbReference type="EMBL" id="GIZ44336.1"/>
    </source>
</evidence>
<keyword evidence="1" id="KW-0732">Signal</keyword>
<dbReference type="GeneID" id="68293112"/>
<proteinExistence type="predicted"/>
<sequence>MTKFPGVVAIACVIHVLTGAITTRPSNSAAAGSQNQLNDVHTIVAETCPRNASSNYETALVGASPGSHNFGLDTVKLKEALHVAGPAKRESPNWDRYGPPAPQAPIKLVEQPKVLSKILKNIDGSHEECSMSEDLGELPGCACTNHLAYAVAMVLSSYFREKRCVERCVFTLFQSRFKHMHKVLWDVAATTYTLTEAVKSHIPGDAPIQLVQCTSPGIAGCYNIFFSNVAGGSRMLHRLEFVPGTQQASQLRDASASGGSQASESTKSQAYGTYVFYDGDSDVQIAMGFNSDFPKKVAAAVSGDAIFSKPAVTCLSLLDEHSQKPGVVGMLIVSPSPPSDDSLGNLVS</sequence>
<protein>
    <submittedName>
        <fullName evidence="2">Uncharacterized protein</fullName>
    </submittedName>
</protein>
<evidence type="ECO:0000313" key="3">
    <source>
        <dbReference type="Proteomes" id="UP000825890"/>
    </source>
</evidence>
<gene>
    <name evidence="2" type="ORF">CKM354_000753700</name>
</gene>
<keyword evidence="3" id="KW-1185">Reference proteome</keyword>
<dbReference type="Proteomes" id="UP000825890">
    <property type="component" value="Unassembled WGS sequence"/>
</dbReference>
<feature type="signal peptide" evidence="1">
    <location>
        <begin position="1"/>
        <end position="19"/>
    </location>
</feature>
<feature type="chain" id="PRO_5040473121" evidence="1">
    <location>
        <begin position="20"/>
        <end position="348"/>
    </location>
</feature>
<organism evidence="2 3">
    <name type="scientific">Cercospora kikuchii</name>
    <dbReference type="NCBI Taxonomy" id="84275"/>
    <lineage>
        <taxon>Eukaryota</taxon>
        <taxon>Fungi</taxon>
        <taxon>Dikarya</taxon>
        <taxon>Ascomycota</taxon>
        <taxon>Pezizomycotina</taxon>
        <taxon>Dothideomycetes</taxon>
        <taxon>Dothideomycetidae</taxon>
        <taxon>Mycosphaerellales</taxon>
        <taxon>Mycosphaerellaceae</taxon>
        <taxon>Cercospora</taxon>
    </lineage>
</organism>
<accession>A0A9P3CKD6</accession>
<name>A0A9P3CKD6_9PEZI</name>
<dbReference type="AlphaFoldDB" id="A0A9P3CKD6"/>
<dbReference type="RefSeq" id="XP_044658823.1">
    <property type="nucleotide sequence ID" value="XM_044802888.1"/>
</dbReference>
<dbReference type="OrthoDB" id="3640515at2759"/>